<name>A0A9N9CLV7_9GLOM</name>
<reference evidence="1" key="1">
    <citation type="submission" date="2021-06" db="EMBL/GenBank/DDBJ databases">
        <authorList>
            <person name="Kallberg Y."/>
            <person name="Tangrot J."/>
            <person name="Rosling A."/>
        </authorList>
    </citation>
    <scope>NUCLEOTIDE SEQUENCE</scope>
    <source>
        <strain evidence="1">FL130A</strain>
    </source>
</reference>
<dbReference type="Proteomes" id="UP000789508">
    <property type="component" value="Unassembled WGS sequence"/>
</dbReference>
<evidence type="ECO:0000313" key="2">
    <source>
        <dbReference type="Proteomes" id="UP000789508"/>
    </source>
</evidence>
<dbReference type="AlphaFoldDB" id="A0A9N9CLV7"/>
<feature type="non-terminal residue" evidence="1">
    <location>
        <position position="53"/>
    </location>
</feature>
<accession>A0A9N9CLV7</accession>
<dbReference type="EMBL" id="CAJVPS010004669">
    <property type="protein sequence ID" value="CAG8606542.1"/>
    <property type="molecule type" value="Genomic_DNA"/>
</dbReference>
<sequence>MVTVHYFKSRHVKLALKLGNGLDNAEIKQIGKKCRGWVANCRPLCVDYEHSVH</sequence>
<proteinExistence type="predicted"/>
<comment type="caution">
    <text evidence="1">The sequence shown here is derived from an EMBL/GenBank/DDBJ whole genome shotgun (WGS) entry which is preliminary data.</text>
</comment>
<keyword evidence="2" id="KW-1185">Reference proteome</keyword>
<organism evidence="1 2">
    <name type="scientific">Ambispora leptoticha</name>
    <dbReference type="NCBI Taxonomy" id="144679"/>
    <lineage>
        <taxon>Eukaryota</taxon>
        <taxon>Fungi</taxon>
        <taxon>Fungi incertae sedis</taxon>
        <taxon>Mucoromycota</taxon>
        <taxon>Glomeromycotina</taxon>
        <taxon>Glomeromycetes</taxon>
        <taxon>Archaeosporales</taxon>
        <taxon>Ambisporaceae</taxon>
        <taxon>Ambispora</taxon>
    </lineage>
</organism>
<gene>
    <name evidence="1" type="ORF">ALEPTO_LOCUS8380</name>
</gene>
<evidence type="ECO:0000313" key="1">
    <source>
        <dbReference type="EMBL" id="CAG8606542.1"/>
    </source>
</evidence>
<protein>
    <submittedName>
        <fullName evidence="1">4613_t:CDS:1</fullName>
    </submittedName>
</protein>